<gene>
    <name evidence="2" type="ORF">X975_01881</name>
</gene>
<reference evidence="2 3" key="1">
    <citation type="submission" date="2013-11" db="EMBL/GenBank/DDBJ databases">
        <title>Genome sequencing of Stegodyphus mimosarum.</title>
        <authorList>
            <person name="Bechsgaard J."/>
        </authorList>
    </citation>
    <scope>NUCLEOTIDE SEQUENCE [LARGE SCALE GENOMIC DNA]</scope>
</reference>
<dbReference type="InterPro" id="IPR033616">
    <property type="entry name" value="BLTP1"/>
</dbReference>
<keyword evidence="3" id="KW-1185">Reference proteome</keyword>
<dbReference type="STRING" id="407821.A0A087U958"/>
<evidence type="ECO:0000313" key="2">
    <source>
        <dbReference type="EMBL" id="KFM73897.1"/>
    </source>
</evidence>
<name>A0A087U958_STEMI</name>
<dbReference type="InterPro" id="IPR056742">
    <property type="entry name" value="BLTP1_C"/>
</dbReference>
<feature type="non-terminal residue" evidence="2">
    <location>
        <position position="149"/>
    </location>
</feature>
<dbReference type="AlphaFoldDB" id="A0A087U958"/>
<dbReference type="PANTHER" id="PTHR31640">
    <property type="entry name" value="TRANSMEMBRANE PROTEIN KIAA1109"/>
    <property type="match status" value="1"/>
</dbReference>
<dbReference type="PANTHER" id="PTHR31640:SF1">
    <property type="entry name" value="BRIDGE-LIKE LIPID TRANSFER PROTEIN FAMILY MEMBER 1"/>
    <property type="match status" value="1"/>
</dbReference>
<evidence type="ECO:0000259" key="1">
    <source>
        <dbReference type="Pfam" id="PF25040"/>
    </source>
</evidence>
<dbReference type="GO" id="GO:0048488">
    <property type="term" value="P:synaptic vesicle endocytosis"/>
    <property type="evidence" value="ECO:0007669"/>
    <property type="project" value="TreeGrafter"/>
</dbReference>
<dbReference type="GO" id="GO:0098793">
    <property type="term" value="C:presynapse"/>
    <property type="evidence" value="ECO:0007669"/>
    <property type="project" value="GOC"/>
</dbReference>
<dbReference type="Pfam" id="PF25040">
    <property type="entry name" value="BLTP1_C"/>
    <property type="match status" value="1"/>
</dbReference>
<accession>A0A087U958</accession>
<feature type="domain" description="Bridge-like lipid transfer protein family member 1 C-terminal" evidence="1">
    <location>
        <begin position="3"/>
        <end position="138"/>
    </location>
</feature>
<evidence type="ECO:0000313" key="3">
    <source>
        <dbReference type="Proteomes" id="UP000054359"/>
    </source>
</evidence>
<sequence>MYDTELKAAVVVTLESTRISACSCGSLVSKAKFTGLCIRFADDFETSLDDWKPDPTDSNIMNLCVVSEGTYEICSRTVAPQGMNNAKWILNVQWQMEGVDIHLDTNIGKQLSALFKTLTALTGVEDENDGIDYADVGVEKTTRHGPSVQ</sequence>
<dbReference type="OrthoDB" id="10051416at2759"/>
<dbReference type="EMBL" id="KK118804">
    <property type="protein sequence ID" value="KFM73897.1"/>
    <property type="molecule type" value="Genomic_DNA"/>
</dbReference>
<dbReference type="Proteomes" id="UP000054359">
    <property type="component" value="Unassembled WGS sequence"/>
</dbReference>
<organism evidence="2 3">
    <name type="scientific">Stegodyphus mimosarum</name>
    <name type="common">African social velvet spider</name>
    <dbReference type="NCBI Taxonomy" id="407821"/>
    <lineage>
        <taxon>Eukaryota</taxon>
        <taxon>Metazoa</taxon>
        <taxon>Ecdysozoa</taxon>
        <taxon>Arthropoda</taxon>
        <taxon>Chelicerata</taxon>
        <taxon>Arachnida</taxon>
        <taxon>Araneae</taxon>
        <taxon>Araneomorphae</taxon>
        <taxon>Entelegynae</taxon>
        <taxon>Eresoidea</taxon>
        <taxon>Eresidae</taxon>
        <taxon>Stegodyphus</taxon>
    </lineage>
</organism>
<protein>
    <recommendedName>
        <fullName evidence="1">Bridge-like lipid transfer protein family member 1 C-terminal domain-containing protein</fullName>
    </recommendedName>
</protein>
<proteinExistence type="predicted"/>